<sequence length="137" mass="15371">MQHNGVNYNVTHGRFYEIYHLLDGLGVETRVPDGFMLNFQIIKMIAKGIASCEMSLVCSTQGIGIFGFDPALRNVREAGRREAESRSSAENVAAERKMQHNGVNYNVIHGRLYEIYHLLDGLGVETRVPGRSMLTSR</sequence>
<evidence type="ECO:0000313" key="1">
    <source>
        <dbReference type="EMBL" id="GIX84495.1"/>
    </source>
</evidence>
<name>A0AAV4NJK9_9ARAC</name>
<protein>
    <submittedName>
        <fullName evidence="1">Uncharacterized protein</fullName>
    </submittedName>
</protein>
<evidence type="ECO:0000313" key="2">
    <source>
        <dbReference type="Proteomes" id="UP001054837"/>
    </source>
</evidence>
<gene>
    <name evidence="1" type="ORF">CDAR_607291</name>
</gene>
<reference evidence="1 2" key="1">
    <citation type="submission" date="2021-06" db="EMBL/GenBank/DDBJ databases">
        <title>Caerostris darwini draft genome.</title>
        <authorList>
            <person name="Kono N."/>
            <person name="Arakawa K."/>
        </authorList>
    </citation>
    <scope>NUCLEOTIDE SEQUENCE [LARGE SCALE GENOMIC DNA]</scope>
</reference>
<dbReference type="AlphaFoldDB" id="A0AAV4NJK9"/>
<organism evidence="1 2">
    <name type="scientific">Caerostris darwini</name>
    <dbReference type="NCBI Taxonomy" id="1538125"/>
    <lineage>
        <taxon>Eukaryota</taxon>
        <taxon>Metazoa</taxon>
        <taxon>Ecdysozoa</taxon>
        <taxon>Arthropoda</taxon>
        <taxon>Chelicerata</taxon>
        <taxon>Arachnida</taxon>
        <taxon>Araneae</taxon>
        <taxon>Araneomorphae</taxon>
        <taxon>Entelegynae</taxon>
        <taxon>Araneoidea</taxon>
        <taxon>Araneidae</taxon>
        <taxon>Caerostris</taxon>
    </lineage>
</organism>
<keyword evidence="2" id="KW-1185">Reference proteome</keyword>
<dbReference type="Proteomes" id="UP001054837">
    <property type="component" value="Unassembled WGS sequence"/>
</dbReference>
<dbReference type="EMBL" id="BPLQ01001721">
    <property type="protein sequence ID" value="GIX84495.1"/>
    <property type="molecule type" value="Genomic_DNA"/>
</dbReference>
<accession>A0AAV4NJK9</accession>
<proteinExistence type="predicted"/>
<comment type="caution">
    <text evidence="1">The sequence shown here is derived from an EMBL/GenBank/DDBJ whole genome shotgun (WGS) entry which is preliminary data.</text>
</comment>